<feature type="compositionally biased region" description="Low complexity" evidence="3">
    <location>
        <begin position="715"/>
        <end position="725"/>
    </location>
</feature>
<feature type="compositionally biased region" description="Basic and acidic residues" evidence="3">
    <location>
        <begin position="696"/>
        <end position="710"/>
    </location>
</feature>
<feature type="repeat" description="TPR" evidence="1">
    <location>
        <begin position="1008"/>
        <end position="1041"/>
    </location>
</feature>
<dbReference type="InParanoid" id="A0A0V0R0U0"/>
<keyword evidence="5" id="KW-1185">Reference proteome</keyword>
<dbReference type="EMBL" id="LDAU01000074">
    <property type="protein sequence ID" value="KRX08099.1"/>
    <property type="molecule type" value="Genomic_DNA"/>
</dbReference>
<feature type="compositionally biased region" description="Basic and acidic residues" evidence="3">
    <location>
        <begin position="273"/>
        <end position="282"/>
    </location>
</feature>
<name>A0A0V0R0U0_PSEPJ</name>
<dbReference type="SMART" id="SM00028">
    <property type="entry name" value="TPR"/>
    <property type="match status" value="3"/>
</dbReference>
<comment type="caution">
    <text evidence="4">The sequence shown here is derived from an EMBL/GenBank/DDBJ whole genome shotgun (WGS) entry which is preliminary data.</text>
</comment>
<keyword evidence="1" id="KW-0802">TPR repeat</keyword>
<gene>
    <name evidence="4" type="ORF">PPERSA_10461</name>
</gene>
<feature type="compositionally biased region" description="Low complexity" evidence="3">
    <location>
        <begin position="845"/>
        <end position="861"/>
    </location>
</feature>
<feature type="compositionally biased region" description="Low complexity" evidence="3">
    <location>
        <begin position="253"/>
        <end position="270"/>
    </location>
</feature>
<dbReference type="Pfam" id="PF13424">
    <property type="entry name" value="TPR_12"/>
    <property type="match status" value="1"/>
</dbReference>
<feature type="region of interest" description="Disordered" evidence="3">
    <location>
        <begin position="798"/>
        <end position="862"/>
    </location>
</feature>
<feature type="compositionally biased region" description="Low complexity" evidence="3">
    <location>
        <begin position="812"/>
        <end position="823"/>
    </location>
</feature>
<evidence type="ECO:0000256" key="2">
    <source>
        <dbReference type="SAM" id="Coils"/>
    </source>
</evidence>
<feature type="coiled-coil region" evidence="2">
    <location>
        <begin position="604"/>
        <end position="659"/>
    </location>
</feature>
<feature type="compositionally biased region" description="Low complexity" evidence="3">
    <location>
        <begin position="404"/>
        <end position="415"/>
    </location>
</feature>
<feature type="region of interest" description="Disordered" evidence="3">
    <location>
        <begin position="250"/>
        <end position="282"/>
    </location>
</feature>
<reference evidence="4 5" key="1">
    <citation type="journal article" date="2015" name="Sci. Rep.">
        <title>Genome of the facultative scuticociliatosis pathogen Pseudocohnilembus persalinus provides insight into its virulence through horizontal gene transfer.</title>
        <authorList>
            <person name="Xiong J."/>
            <person name="Wang G."/>
            <person name="Cheng J."/>
            <person name="Tian M."/>
            <person name="Pan X."/>
            <person name="Warren A."/>
            <person name="Jiang C."/>
            <person name="Yuan D."/>
            <person name="Miao W."/>
        </authorList>
    </citation>
    <scope>NUCLEOTIDE SEQUENCE [LARGE SCALE GENOMIC DNA]</scope>
    <source>
        <strain evidence="4">36N120E</strain>
    </source>
</reference>
<evidence type="ECO:0000256" key="1">
    <source>
        <dbReference type="PROSITE-ProRule" id="PRU00339"/>
    </source>
</evidence>
<sequence>MEQDFPISKKNSVVQDYIVEKQEEKQQQVANSFSKQQQLSQNQNDTNNSYQLNQQNLDVQSNQNSKQSYEYSVQILKNADKTNNKEIIQQQPYEFEELQKYNQKCYQQHLPQSDEEDEQIQYIQKIKNNKKKNQKFKTIDAKIESQVYQNFEQSFYQNQNQLQQQNVDKGHQANSQVQTEIQKDFNCNNDQQFNYQMKTPEKKINYLKNQQNKEKQDSALSLSNQSGLKSRNEIEIEDIQATFNKRINDKSEVQQSNQQQQDEVQNKCQQLENQKENSDIKIEEDSDKKYQLQQNQNQQVQERQLFLNENQNRENSESQNQAENFQINRNDFYQQQQNLQQYQKDDKNSQILNQQQDVQQQNMYNQQQYFKNKNFNQSEGDFCKIENTENHQEQSTVYQNMSEQKSAQKQQQKQFNQKEDQTVQTQLNKNIEFLNQKENLQNKNNQTNYENNSNNNNQQLDDQRQIQNQNFKIENNFNNDKNIINSFQIEGKQLYQDLEQNILEQFGNILDILEDQKVKGIQKIISQIQSIKNEVFNFSEQIIGLNNKANLKIELLESKLKVIELESILDKPKSSKNFEISHEDKIQQKKIKKKSDQTKNIKKLKKLKLEIEKSENNVQQLQRKLKKSENNNKNVQQQLQDLQNQIGQKQMQCQQTQTDENYIFKSLVNDNSHQNSCQKMSEEKESQSLLMSDQIIKSKDKISTEKKQQQEENQESPNFSSSSQYQEISAFNPQRLQFDELNNQSKSFKNLKNQEKSQKEENLQISLKIEDSIQKQQKQFYTKLENIQNQCTVQNYDNSELESEQDQDQNQDDSASNNQNIQKQEQDQYYDDDCIENEDNGLNDNMQQNSEHNQEQQQQINAKKENKIAYKIMDQLFHDFLMKNYTQLSQDIIFYLDRQLNKQQMKQTMLKADILRYLGSYRKHQGQYQKAEDILQKAISTYTVLKDENYIGISKCLDKLSELEFEQNNNNQALIYALQALNIAQNQSFEENQHTQFELVNKNQQYISNLYYSIANLYFVQQELENSLDYYQRASQLKQQCLEEIKSKNQKTTESIDLYNRLTEEVSDWKYLFRQKYD</sequence>
<keyword evidence="2" id="KW-0175">Coiled coil</keyword>
<dbReference type="PROSITE" id="PS50005">
    <property type="entry name" value="TPR"/>
    <property type="match status" value="1"/>
</dbReference>
<proteinExistence type="predicted"/>
<protein>
    <recommendedName>
        <fullName evidence="6">Tetratricopeptide repeat protein</fullName>
    </recommendedName>
</protein>
<accession>A0A0V0R0U0</accession>
<dbReference type="Proteomes" id="UP000054937">
    <property type="component" value="Unassembled WGS sequence"/>
</dbReference>
<feature type="compositionally biased region" description="Acidic residues" evidence="3">
    <location>
        <begin position="799"/>
        <end position="811"/>
    </location>
</feature>
<dbReference type="AlphaFoldDB" id="A0A0V0R0U0"/>
<organism evidence="4 5">
    <name type="scientific">Pseudocohnilembus persalinus</name>
    <name type="common">Ciliate</name>
    <dbReference type="NCBI Taxonomy" id="266149"/>
    <lineage>
        <taxon>Eukaryota</taxon>
        <taxon>Sar</taxon>
        <taxon>Alveolata</taxon>
        <taxon>Ciliophora</taxon>
        <taxon>Intramacronucleata</taxon>
        <taxon>Oligohymenophorea</taxon>
        <taxon>Scuticociliatia</taxon>
        <taxon>Philasterida</taxon>
        <taxon>Pseudocohnilembidae</taxon>
        <taxon>Pseudocohnilembus</taxon>
    </lineage>
</organism>
<feature type="compositionally biased region" description="Polar residues" evidence="3">
    <location>
        <begin position="29"/>
        <end position="49"/>
    </location>
</feature>
<feature type="region of interest" description="Disordered" evidence="3">
    <location>
        <begin position="399"/>
        <end position="422"/>
    </location>
</feature>
<evidence type="ECO:0000256" key="3">
    <source>
        <dbReference type="SAM" id="MobiDB-lite"/>
    </source>
</evidence>
<dbReference type="InterPro" id="IPR011990">
    <property type="entry name" value="TPR-like_helical_dom_sf"/>
</dbReference>
<feature type="compositionally biased region" description="Acidic residues" evidence="3">
    <location>
        <begin position="828"/>
        <end position="841"/>
    </location>
</feature>
<evidence type="ECO:0000313" key="5">
    <source>
        <dbReference type="Proteomes" id="UP000054937"/>
    </source>
</evidence>
<feature type="region of interest" description="Disordered" evidence="3">
    <location>
        <begin position="673"/>
        <end position="725"/>
    </location>
</feature>
<dbReference type="InterPro" id="IPR019734">
    <property type="entry name" value="TPR_rpt"/>
</dbReference>
<evidence type="ECO:0000313" key="4">
    <source>
        <dbReference type="EMBL" id="KRX08099.1"/>
    </source>
</evidence>
<dbReference type="Gene3D" id="1.25.40.10">
    <property type="entry name" value="Tetratricopeptide repeat domain"/>
    <property type="match status" value="1"/>
</dbReference>
<feature type="region of interest" description="Disordered" evidence="3">
    <location>
        <begin position="26"/>
        <end position="49"/>
    </location>
</feature>
<evidence type="ECO:0008006" key="6">
    <source>
        <dbReference type="Google" id="ProtNLM"/>
    </source>
</evidence>
<dbReference type="SUPFAM" id="SSF48452">
    <property type="entry name" value="TPR-like"/>
    <property type="match status" value="1"/>
</dbReference>
<dbReference type="OMA" id="QCHISKL"/>